<name>A0A3Q9JM00_9GAMM</name>
<dbReference type="InterPro" id="IPR000340">
    <property type="entry name" value="Dual-sp_phosphatase_cat-dom"/>
</dbReference>
<accession>A0A3Q9JM00</accession>
<dbReference type="RefSeq" id="WP_127163862.1">
    <property type="nucleotide sequence ID" value="NZ_CP029822.1"/>
</dbReference>
<keyword evidence="1" id="KW-0472">Membrane</keyword>
<dbReference type="CDD" id="cd14527">
    <property type="entry name" value="DSP_bac"/>
    <property type="match status" value="1"/>
</dbReference>
<feature type="domain" description="Tyrosine specific protein phosphatases" evidence="2">
    <location>
        <begin position="358"/>
        <end position="426"/>
    </location>
</feature>
<evidence type="ECO:0000256" key="1">
    <source>
        <dbReference type="SAM" id="Phobius"/>
    </source>
</evidence>
<organism evidence="3 4">
    <name type="scientific">Entomomonas moraniae</name>
    <dbReference type="NCBI Taxonomy" id="2213226"/>
    <lineage>
        <taxon>Bacteria</taxon>
        <taxon>Pseudomonadati</taxon>
        <taxon>Pseudomonadota</taxon>
        <taxon>Gammaproteobacteria</taxon>
        <taxon>Pseudomonadales</taxon>
        <taxon>Pseudomonadaceae</taxon>
        <taxon>Entomomonas</taxon>
    </lineage>
</organism>
<dbReference type="Pfam" id="PF00782">
    <property type="entry name" value="DSPc"/>
    <property type="match status" value="1"/>
</dbReference>
<feature type="transmembrane region" description="Helical" evidence="1">
    <location>
        <begin position="90"/>
        <end position="110"/>
    </location>
</feature>
<evidence type="ECO:0000259" key="2">
    <source>
        <dbReference type="PROSITE" id="PS50056"/>
    </source>
</evidence>
<gene>
    <name evidence="3" type="ORF">DM558_09930</name>
</gene>
<keyword evidence="1" id="KW-0812">Transmembrane</keyword>
<feature type="transmembrane region" description="Helical" evidence="1">
    <location>
        <begin position="56"/>
        <end position="78"/>
    </location>
</feature>
<evidence type="ECO:0000313" key="4">
    <source>
        <dbReference type="Proteomes" id="UP000273143"/>
    </source>
</evidence>
<feature type="transmembrane region" description="Helical" evidence="1">
    <location>
        <begin position="133"/>
        <end position="151"/>
    </location>
</feature>
<dbReference type="CDD" id="cd03386">
    <property type="entry name" value="PAP2_Aur1_like"/>
    <property type="match status" value="1"/>
</dbReference>
<proteinExistence type="predicted"/>
<feature type="transmembrane region" description="Helical" evidence="1">
    <location>
        <begin position="277"/>
        <end position="295"/>
    </location>
</feature>
<dbReference type="KEGG" id="emo:DM558_09930"/>
<feature type="transmembrane region" description="Helical" evidence="1">
    <location>
        <begin position="158"/>
        <end position="175"/>
    </location>
</feature>
<dbReference type="AlphaFoldDB" id="A0A3Q9JM00"/>
<feature type="transmembrane region" description="Helical" evidence="1">
    <location>
        <begin position="219"/>
        <end position="242"/>
    </location>
</feature>
<dbReference type="InterPro" id="IPR000387">
    <property type="entry name" value="Tyr_Pase_dom"/>
</dbReference>
<dbReference type="Proteomes" id="UP000273143">
    <property type="component" value="Chromosome"/>
</dbReference>
<dbReference type="SUPFAM" id="SSF52799">
    <property type="entry name" value="(Phosphotyrosine protein) phosphatases II"/>
    <property type="match status" value="1"/>
</dbReference>
<reference evidence="4" key="1">
    <citation type="submission" date="2018-06" db="EMBL/GenBank/DDBJ databases">
        <title>Complete genome of Pseudomonas insecticola strain QZS01.</title>
        <authorList>
            <person name="Wang J."/>
            <person name="Su Q."/>
        </authorList>
    </citation>
    <scope>NUCLEOTIDE SEQUENCE [LARGE SCALE GENOMIC DNA]</scope>
    <source>
        <strain evidence="4">QZS01</strain>
    </source>
</reference>
<dbReference type="PANTHER" id="PTHR47216:SF4">
    <property type="entry name" value="OS01G0859400 PROTEIN"/>
    <property type="match status" value="1"/>
</dbReference>
<dbReference type="Gene3D" id="3.90.190.10">
    <property type="entry name" value="Protein tyrosine phosphatase superfamily"/>
    <property type="match status" value="1"/>
</dbReference>
<dbReference type="InterPro" id="IPR020422">
    <property type="entry name" value="TYR_PHOSPHATASE_DUAL_dom"/>
</dbReference>
<dbReference type="SMART" id="SM00195">
    <property type="entry name" value="DSPc"/>
    <property type="match status" value="1"/>
</dbReference>
<feature type="transmembrane region" description="Helical" evidence="1">
    <location>
        <begin position="248"/>
        <end position="265"/>
    </location>
</feature>
<dbReference type="EMBL" id="CP029822">
    <property type="protein sequence ID" value="AZS51072.1"/>
    <property type="molecule type" value="Genomic_DNA"/>
</dbReference>
<keyword evidence="1" id="KW-1133">Transmembrane helix</keyword>
<keyword evidence="4" id="KW-1185">Reference proteome</keyword>
<dbReference type="InterPro" id="IPR029021">
    <property type="entry name" value="Prot-tyrosine_phosphatase-like"/>
</dbReference>
<evidence type="ECO:0000313" key="3">
    <source>
        <dbReference type="EMBL" id="AZS51072.1"/>
    </source>
</evidence>
<sequence>MMSHKREASLWPRTLLWLIGLSGFFFFSYGLANHITSLRSDVGSVVFNWEHFIPLWSWTIVPYWSIDALYGLAILMACTRKELDTLGRRLLSAQVICVGCFLLFPLHFTFERPHLDGFFGTLFDLLMGFDKPFNQAPSLHITLLVILWVFYSQHIKGYWRWLLHGWFFLIGLSVLTTWQHHFFDVPTGVLAGCLCIWLWPDNSSSPLLAKAYPKQWKLFFIYTMVACINALVSLYLGGLWLWLCWLSVAFLLVALNYAFFGAVGFQKQDNGRFSFPAFLLYTPYFIVAWVNSRLWTRNNNNADCVVGNVYLGRIPCPSTINQYQFSGVVDLCAELPMTCYVERYRLIPVLDLTMPPISIFDEAVKAIDAYQQQGHVLVCCALGYSRSAQAVLAWLLWSKHAATVKEALEILKKARPTVVISQVQQKNLEAWWATKHE</sequence>
<dbReference type="PROSITE" id="PS50056">
    <property type="entry name" value="TYR_PHOSPHATASE_2"/>
    <property type="match status" value="1"/>
</dbReference>
<protein>
    <submittedName>
        <fullName evidence="3">PAP2 phosphatase family protein</fullName>
    </submittedName>
</protein>
<dbReference type="PANTHER" id="PTHR47216">
    <property type="match status" value="1"/>
</dbReference>